<accession>A0A9Q3BZS4</accession>
<evidence type="ECO:0000313" key="1">
    <source>
        <dbReference type="EMBL" id="MBW0474303.1"/>
    </source>
</evidence>
<gene>
    <name evidence="1" type="ORF">O181_014018</name>
</gene>
<dbReference type="AlphaFoldDB" id="A0A9Q3BZS4"/>
<name>A0A9Q3BZS4_9BASI</name>
<protein>
    <submittedName>
        <fullName evidence="1">Uncharacterized protein</fullName>
    </submittedName>
</protein>
<keyword evidence="2" id="KW-1185">Reference proteome</keyword>
<evidence type="ECO:0000313" key="2">
    <source>
        <dbReference type="Proteomes" id="UP000765509"/>
    </source>
</evidence>
<proteinExistence type="predicted"/>
<sequence length="92" mass="10343">MTPLGTSYVGDISDTELIFERQTPDASIKASFSGLSIFEAVSFILPPSVPAEEWPPRLPNTALKRSPWRNHEQWNTLATFCHNAHWVLPQPP</sequence>
<comment type="caution">
    <text evidence="1">The sequence shown here is derived from an EMBL/GenBank/DDBJ whole genome shotgun (WGS) entry which is preliminary data.</text>
</comment>
<dbReference type="Proteomes" id="UP000765509">
    <property type="component" value="Unassembled WGS sequence"/>
</dbReference>
<dbReference type="EMBL" id="AVOT02003691">
    <property type="protein sequence ID" value="MBW0474303.1"/>
    <property type="molecule type" value="Genomic_DNA"/>
</dbReference>
<organism evidence="1 2">
    <name type="scientific">Austropuccinia psidii MF-1</name>
    <dbReference type="NCBI Taxonomy" id="1389203"/>
    <lineage>
        <taxon>Eukaryota</taxon>
        <taxon>Fungi</taxon>
        <taxon>Dikarya</taxon>
        <taxon>Basidiomycota</taxon>
        <taxon>Pucciniomycotina</taxon>
        <taxon>Pucciniomycetes</taxon>
        <taxon>Pucciniales</taxon>
        <taxon>Sphaerophragmiaceae</taxon>
        <taxon>Austropuccinia</taxon>
    </lineage>
</organism>
<reference evidence="1" key="1">
    <citation type="submission" date="2021-03" db="EMBL/GenBank/DDBJ databases">
        <title>Draft genome sequence of rust myrtle Austropuccinia psidii MF-1, a brazilian biotype.</title>
        <authorList>
            <person name="Quecine M.C."/>
            <person name="Pachon D.M.R."/>
            <person name="Bonatelli M.L."/>
            <person name="Correr F.H."/>
            <person name="Franceschini L.M."/>
            <person name="Leite T.F."/>
            <person name="Margarido G.R.A."/>
            <person name="Almeida C.A."/>
            <person name="Ferrarezi J.A."/>
            <person name="Labate C.A."/>
        </authorList>
    </citation>
    <scope>NUCLEOTIDE SEQUENCE</scope>
    <source>
        <strain evidence="1">MF-1</strain>
    </source>
</reference>